<organism evidence="5 6">
    <name type="scientific">Campylobacter ureolyticus</name>
    <dbReference type="NCBI Taxonomy" id="827"/>
    <lineage>
        <taxon>Bacteria</taxon>
        <taxon>Pseudomonadati</taxon>
        <taxon>Campylobacterota</taxon>
        <taxon>Epsilonproteobacteria</taxon>
        <taxon>Campylobacterales</taxon>
        <taxon>Campylobacteraceae</taxon>
        <taxon>Campylobacter</taxon>
    </lineage>
</organism>
<keyword evidence="1 5" id="KW-0489">Methyltransferase</keyword>
<evidence type="ECO:0000256" key="2">
    <source>
        <dbReference type="ARBA" id="ARBA00022679"/>
    </source>
</evidence>
<dbReference type="Pfam" id="PF02086">
    <property type="entry name" value="MethyltransfD12"/>
    <property type="match status" value="1"/>
</dbReference>
<evidence type="ECO:0000313" key="6">
    <source>
        <dbReference type="Proteomes" id="UP000234639"/>
    </source>
</evidence>
<dbReference type="GO" id="GO:0032259">
    <property type="term" value="P:methylation"/>
    <property type="evidence" value="ECO:0007669"/>
    <property type="project" value="UniProtKB-KW"/>
</dbReference>
<evidence type="ECO:0000313" key="5">
    <source>
        <dbReference type="EMBL" id="PKZ28651.1"/>
    </source>
</evidence>
<proteinExistence type="predicted"/>
<name>A0A2I1N8G5_9BACT</name>
<feature type="binding site" evidence="4">
    <location>
        <position position="183"/>
    </location>
    <ligand>
        <name>S-adenosyl-L-methionine</name>
        <dbReference type="ChEBI" id="CHEBI:59789"/>
    </ligand>
</feature>
<dbReference type="InterPro" id="IPR012327">
    <property type="entry name" value="MeTrfase_D12"/>
</dbReference>
<dbReference type="AlphaFoldDB" id="A0A2I1N8G5"/>
<dbReference type="PANTHER" id="PTHR30481">
    <property type="entry name" value="DNA ADENINE METHYLASE"/>
    <property type="match status" value="1"/>
</dbReference>
<dbReference type="EMBL" id="PKHU01000011">
    <property type="protein sequence ID" value="PKZ28651.1"/>
    <property type="molecule type" value="Genomic_DNA"/>
</dbReference>
<dbReference type="SUPFAM" id="SSF53335">
    <property type="entry name" value="S-adenosyl-L-methionine-dependent methyltransferases"/>
    <property type="match status" value="1"/>
</dbReference>
<dbReference type="PRINTS" id="PR00505">
    <property type="entry name" value="D12N6MTFRASE"/>
</dbReference>
<evidence type="ECO:0000256" key="1">
    <source>
        <dbReference type="ARBA" id="ARBA00022603"/>
    </source>
</evidence>
<evidence type="ECO:0000256" key="3">
    <source>
        <dbReference type="ARBA" id="ARBA00022691"/>
    </source>
</evidence>
<feature type="binding site" evidence="4">
    <location>
        <position position="65"/>
    </location>
    <ligand>
        <name>S-adenosyl-L-methionine</name>
        <dbReference type="ChEBI" id="CHEBI:59789"/>
    </ligand>
</feature>
<dbReference type="RefSeq" id="WP_101637706.1">
    <property type="nucleotide sequence ID" value="NZ_PKHU01000011.1"/>
</dbReference>
<accession>A0A2I1N8G5</accession>
<sequence length="263" mass="30622">MNNLKLKCKTYAKCRAPFAWVGGKSRLAKDIIALMPEHKTYAEVFGGALSVFYQKAPSKLEIINDINSDLINLHRIIKSRPISLQIELNNMLRSREIFELIKNKAIKPRNNVQKAAFYYYLISLSFGAKMDNFAMSKSLRSPKNIYKSFEIYSKRLKMAVIENLSYEKFIKEYDGVDTLFYLDPPYIGTENYYKMPRAFDLKSHENLAFILKGVRAKFILSYNDCSVVRELYKDFNIKEVSTNYSLNINSINKKAKELIIMNY</sequence>
<feature type="binding site" evidence="4">
    <location>
        <position position="24"/>
    </location>
    <ligand>
        <name>S-adenosyl-L-methionine</name>
        <dbReference type="ChEBI" id="CHEBI:59789"/>
    </ligand>
</feature>
<dbReference type="GO" id="GO:0009307">
    <property type="term" value="P:DNA restriction-modification system"/>
    <property type="evidence" value="ECO:0007669"/>
    <property type="project" value="InterPro"/>
</dbReference>
<keyword evidence="2 5" id="KW-0808">Transferase</keyword>
<dbReference type="InterPro" id="IPR029063">
    <property type="entry name" value="SAM-dependent_MTases_sf"/>
</dbReference>
<dbReference type="GO" id="GO:1904047">
    <property type="term" value="F:S-adenosyl-L-methionine binding"/>
    <property type="evidence" value="ECO:0007669"/>
    <property type="project" value="TreeGrafter"/>
</dbReference>
<dbReference type="GO" id="GO:0009007">
    <property type="term" value="F:site-specific DNA-methyltransferase (adenine-specific) activity"/>
    <property type="evidence" value="ECO:0007669"/>
    <property type="project" value="UniProtKB-EC"/>
</dbReference>
<comment type="caution">
    <text evidence="5">The sequence shown here is derived from an EMBL/GenBank/DDBJ whole genome shotgun (WGS) entry which is preliminary data.</text>
</comment>
<dbReference type="InterPro" id="IPR012263">
    <property type="entry name" value="M_m6A_EcoRV"/>
</dbReference>
<gene>
    <name evidence="5" type="ORF">CYJ41_08005</name>
</gene>
<reference evidence="5 6" key="1">
    <citation type="submission" date="2017-12" db="EMBL/GenBank/DDBJ databases">
        <title>Phylogenetic diversity of female urinary microbiome.</title>
        <authorList>
            <person name="Thomas-White K."/>
            <person name="Wolfe A.J."/>
        </authorList>
    </citation>
    <scope>NUCLEOTIDE SEQUENCE [LARGE SCALE GENOMIC DNA]</scope>
    <source>
        <strain evidence="5 6">UMB0112</strain>
    </source>
</reference>
<keyword evidence="3" id="KW-0949">S-adenosyl-L-methionine</keyword>
<evidence type="ECO:0000256" key="4">
    <source>
        <dbReference type="PIRSR" id="PIRSR000398-1"/>
    </source>
</evidence>
<dbReference type="GO" id="GO:0006298">
    <property type="term" value="P:mismatch repair"/>
    <property type="evidence" value="ECO:0007669"/>
    <property type="project" value="TreeGrafter"/>
</dbReference>
<dbReference type="PANTHER" id="PTHR30481:SF4">
    <property type="entry name" value="SITE-SPECIFIC DNA-METHYLTRANSFERASE (ADENINE-SPECIFIC)"/>
    <property type="match status" value="1"/>
</dbReference>
<dbReference type="PIRSF" id="PIRSF000398">
    <property type="entry name" value="M_m6A_EcoRV"/>
    <property type="match status" value="1"/>
</dbReference>
<protein>
    <submittedName>
        <fullName evidence="5">DNA methyltransferase</fullName>
    </submittedName>
</protein>
<dbReference type="GO" id="GO:0043565">
    <property type="term" value="F:sequence-specific DNA binding"/>
    <property type="evidence" value="ECO:0007669"/>
    <property type="project" value="TreeGrafter"/>
</dbReference>
<dbReference type="Proteomes" id="UP000234639">
    <property type="component" value="Unassembled WGS sequence"/>
</dbReference>
<dbReference type="Gene3D" id="3.40.50.150">
    <property type="entry name" value="Vaccinia Virus protein VP39"/>
    <property type="match status" value="2"/>
</dbReference>
<feature type="binding site" evidence="4">
    <location>
        <position position="20"/>
    </location>
    <ligand>
        <name>S-adenosyl-L-methionine</name>
        <dbReference type="ChEBI" id="CHEBI:59789"/>
    </ligand>
</feature>